<organism evidence="10 11">
    <name type="scientific">Nocardia terpenica</name>
    <dbReference type="NCBI Taxonomy" id="455432"/>
    <lineage>
        <taxon>Bacteria</taxon>
        <taxon>Bacillati</taxon>
        <taxon>Actinomycetota</taxon>
        <taxon>Actinomycetes</taxon>
        <taxon>Mycobacteriales</taxon>
        <taxon>Nocardiaceae</taxon>
        <taxon>Nocardia</taxon>
    </lineage>
</organism>
<dbReference type="Proteomes" id="UP000076512">
    <property type="component" value="Unassembled WGS sequence"/>
</dbReference>
<evidence type="ECO:0000259" key="9">
    <source>
        <dbReference type="Pfam" id="PF01979"/>
    </source>
</evidence>
<dbReference type="AlphaFoldDB" id="A0A161XCM0"/>
<dbReference type="GO" id="GO:0006046">
    <property type="term" value="P:N-acetylglucosamine catabolic process"/>
    <property type="evidence" value="ECO:0007669"/>
    <property type="project" value="TreeGrafter"/>
</dbReference>
<dbReference type="InterPro" id="IPR011059">
    <property type="entry name" value="Metal-dep_hydrolase_composite"/>
</dbReference>
<name>A0A161XCM0_9NOCA</name>
<feature type="binding site" evidence="7">
    <location>
        <begin position="319"/>
        <end position="321"/>
    </location>
    <ligand>
        <name>substrate</name>
    </ligand>
</feature>
<comment type="caution">
    <text evidence="10">The sequence shown here is derived from an EMBL/GenBank/DDBJ whole genome shotgun (WGS) entry which is preliminary data.</text>
</comment>
<dbReference type="SUPFAM" id="SSF51338">
    <property type="entry name" value="Composite domain of metallo-dependent hydrolases"/>
    <property type="match status" value="1"/>
</dbReference>
<feature type="binding site" evidence="8">
    <location>
        <position position="226"/>
    </location>
    <ligand>
        <name>Zn(2+)</name>
        <dbReference type="ChEBI" id="CHEBI:29105"/>
    </ligand>
</feature>
<feature type="binding site" evidence="8">
    <location>
        <position position="137"/>
    </location>
    <ligand>
        <name>Zn(2+)</name>
        <dbReference type="ChEBI" id="CHEBI:29105"/>
    </ligand>
</feature>
<evidence type="ECO:0000256" key="2">
    <source>
        <dbReference type="ARBA" id="ARBA00022723"/>
    </source>
</evidence>
<evidence type="ECO:0000256" key="6">
    <source>
        <dbReference type="PIRSR" id="PIRSR038994-1"/>
    </source>
</evidence>
<evidence type="ECO:0000256" key="5">
    <source>
        <dbReference type="PIRNR" id="PIRNR038994"/>
    </source>
</evidence>
<evidence type="ECO:0000256" key="8">
    <source>
        <dbReference type="PIRSR" id="PIRSR038994-3"/>
    </source>
</evidence>
<evidence type="ECO:0000256" key="4">
    <source>
        <dbReference type="ARBA" id="ARBA00023277"/>
    </source>
</evidence>
<sequence>MSEGAGVRGSGDVVVRGRIVTATRQLDDGVLTVRGERVLVVESFAEWVGRHPESEAPPFAGIVVPGLVDIHCHGGFGYRFDSTDAGQARGAAEFHRAQGSTSVVAGLVTAPPDEMVAQVAMLRGLVAEGVVAGIHAEGPFLSETRCGAQDPRYLRDPDPELIDRLLAAADGQLRVMTMAPERPGFEAAARRLAAQGVVVALGHSDAPYDRFLAALAPAGPGTLVTHLANGMPPLHHRSPGPVAAGLVAAAHGRVIVELIGDGVHLDAGFGALAFATAPGRIALITDAMQAAGLADGEYRLGPQAVRVTGGVARIANGSIAGGTATLLRCLRWAVHDCGVPLADAVRAATATPAAAIGLSQVGDLRPDFYADAIVLDATLGLRRVLHHGQWLT</sequence>
<dbReference type="SUPFAM" id="SSF51556">
    <property type="entry name" value="Metallo-dependent hydrolases"/>
    <property type="match status" value="1"/>
</dbReference>
<keyword evidence="11" id="KW-1185">Reference proteome</keyword>
<dbReference type="Gene3D" id="3.20.20.140">
    <property type="entry name" value="Metal-dependent hydrolases"/>
    <property type="match status" value="1"/>
</dbReference>
<evidence type="ECO:0000313" key="10">
    <source>
        <dbReference type="EMBL" id="KZM70978.1"/>
    </source>
</evidence>
<feature type="binding site" evidence="8">
    <location>
        <position position="203"/>
    </location>
    <ligand>
        <name>Zn(2+)</name>
        <dbReference type="ChEBI" id="CHEBI:29105"/>
    </ligand>
</feature>
<dbReference type="InterPro" id="IPR032466">
    <property type="entry name" value="Metal_Hydrolase"/>
</dbReference>
<dbReference type="Pfam" id="PF01979">
    <property type="entry name" value="Amidohydro_1"/>
    <property type="match status" value="1"/>
</dbReference>
<reference evidence="10 11" key="1">
    <citation type="submission" date="2016-04" db="EMBL/GenBank/DDBJ databases">
        <authorList>
            <person name="Evans L.H."/>
            <person name="Alamgir A."/>
            <person name="Owens N."/>
            <person name="Weber N.D."/>
            <person name="Virtaneva K."/>
            <person name="Barbian K."/>
            <person name="Babar A."/>
            <person name="Rosenke K."/>
        </authorList>
    </citation>
    <scope>NUCLEOTIDE SEQUENCE [LARGE SCALE GENOMIC DNA]</scope>
    <source>
        <strain evidence="10 11">IFM 0406</strain>
    </source>
</reference>
<dbReference type="GO" id="GO:0046872">
    <property type="term" value="F:metal ion binding"/>
    <property type="evidence" value="ECO:0007669"/>
    <property type="project" value="UniProtKB-KW"/>
</dbReference>
<comment type="similarity">
    <text evidence="1 5">Belongs to the metallo-dependent hydrolases superfamily. NagA family.</text>
</comment>
<dbReference type="InterPro" id="IPR003764">
    <property type="entry name" value="GlcNAc_6-P_deAcase"/>
</dbReference>
<feature type="binding site" evidence="7">
    <location>
        <position position="148"/>
    </location>
    <ligand>
        <name>substrate</name>
    </ligand>
</feature>
<proteinExistence type="inferred from homology"/>
<keyword evidence="2 8" id="KW-0479">Metal-binding</keyword>
<evidence type="ECO:0000256" key="7">
    <source>
        <dbReference type="PIRSR" id="PIRSR038994-2"/>
    </source>
</evidence>
<dbReference type="EMBL" id="LWGR01000013">
    <property type="protein sequence ID" value="KZM70978.1"/>
    <property type="molecule type" value="Genomic_DNA"/>
</dbReference>
<dbReference type="InterPro" id="IPR006680">
    <property type="entry name" value="Amidohydro-rel"/>
</dbReference>
<dbReference type="RefSeq" id="WP_067594924.1">
    <property type="nucleotide sequence ID" value="NZ_JABMCZ010000003.1"/>
</dbReference>
<gene>
    <name evidence="10" type="ORF">AWN90_41375</name>
</gene>
<feature type="binding site" evidence="7">
    <location>
        <position position="264"/>
    </location>
    <ligand>
        <name>substrate</name>
    </ligand>
</feature>
<dbReference type="GO" id="GO:0008448">
    <property type="term" value="F:N-acetylglucosamine-6-phosphate deacetylase activity"/>
    <property type="evidence" value="ECO:0007669"/>
    <property type="project" value="InterPro"/>
</dbReference>
<dbReference type="PIRSF" id="PIRSF038994">
    <property type="entry name" value="NagA"/>
    <property type="match status" value="1"/>
</dbReference>
<evidence type="ECO:0000256" key="3">
    <source>
        <dbReference type="ARBA" id="ARBA00022801"/>
    </source>
</evidence>
<protein>
    <submittedName>
        <fullName evidence="10">N-acetylglucosamine-6-phosphate deacetylase</fullName>
    </submittedName>
</protein>
<dbReference type="STRING" id="455432.AWN90_41375"/>
<keyword evidence="4 5" id="KW-0119">Carbohydrate metabolism</keyword>
<dbReference type="PANTHER" id="PTHR11113">
    <property type="entry name" value="N-ACETYLGLUCOSAMINE-6-PHOSPHATE DEACETYLASE"/>
    <property type="match status" value="1"/>
</dbReference>
<feature type="domain" description="Amidohydrolase-related" evidence="9">
    <location>
        <begin position="62"/>
        <end position="377"/>
    </location>
</feature>
<comment type="cofactor">
    <cofactor evidence="8">
        <name>a divalent metal cation</name>
        <dbReference type="ChEBI" id="CHEBI:60240"/>
    </cofactor>
    <text evidence="8">Binds 1 divalent metal cation per subunit.</text>
</comment>
<feature type="active site" description="Proton donor/acceptor" evidence="6">
    <location>
        <position position="286"/>
    </location>
</feature>
<evidence type="ECO:0000256" key="1">
    <source>
        <dbReference type="ARBA" id="ARBA00010716"/>
    </source>
</evidence>
<accession>A0A161XCM0</accession>
<feature type="binding site" evidence="7">
    <location>
        <position position="237"/>
    </location>
    <ligand>
        <name>substrate</name>
    </ligand>
</feature>
<dbReference type="Gene3D" id="2.30.40.10">
    <property type="entry name" value="Urease, subunit C, domain 1"/>
    <property type="match status" value="1"/>
</dbReference>
<feature type="binding site" evidence="7">
    <location>
        <begin position="229"/>
        <end position="230"/>
    </location>
    <ligand>
        <name>substrate</name>
    </ligand>
</feature>
<keyword evidence="3 5" id="KW-0378">Hydrolase</keyword>
<evidence type="ECO:0000313" key="11">
    <source>
        <dbReference type="Proteomes" id="UP000076512"/>
    </source>
</evidence>
<dbReference type="PANTHER" id="PTHR11113:SF14">
    <property type="entry name" value="N-ACETYLGLUCOSAMINE-6-PHOSPHATE DEACETYLASE"/>
    <property type="match status" value="1"/>
</dbReference>